<dbReference type="InterPro" id="IPR050835">
    <property type="entry name" value="ABC_transporter_sub-D"/>
</dbReference>
<evidence type="ECO:0000313" key="8">
    <source>
        <dbReference type="Proteomes" id="UP000306102"/>
    </source>
</evidence>
<feature type="transmembrane region" description="Helical" evidence="5">
    <location>
        <begin position="242"/>
        <end position="260"/>
    </location>
</feature>
<evidence type="ECO:0000256" key="4">
    <source>
        <dbReference type="ARBA" id="ARBA00023136"/>
    </source>
</evidence>
<dbReference type="SUPFAM" id="SSF90123">
    <property type="entry name" value="ABC transporter transmembrane region"/>
    <property type="match status" value="1"/>
</dbReference>
<dbReference type="GO" id="GO:0008289">
    <property type="term" value="F:lipid binding"/>
    <property type="evidence" value="ECO:0007669"/>
    <property type="project" value="InterPro"/>
</dbReference>
<dbReference type="AlphaFoldDB" id="A0A4S4E649"/>
<dbReference type="Gene3D" id="1.20.1560.10">
    <property type="entry name" value="ABC transporter type 1, transmembrane domain"/>
    <property type="match status" value="1"/>
</dbReference>
<organism evidence="7 8">
    <name type="scientific">Camellia sinensis var. sinensis</name>
    <name type="common">China tea</name>
    <dbReference type="NCBI Taxonomy" id="542762"/>
    <lineage>
        <taxon>Eukaryota</taxon>
        <taxon>Viridiplantae</taxon>
        <taxon>Streptophyta</taxon>
        <taxon>Embryophyta</taxon>
        <taxon>Tracheophyta</taxon>
        <taxon>Spermatophyta</taxon>
        <taxon>Magnoliopsida</taxon>
        <taxon>eudicotyledons</taxon>
        <taxon>Gunneridae</taxon>
        <taxon>Pentapetalae</taxon>
        <taxon>asterids</taxon>
        <taxon>Ericales</taxon>
        <taxon>Theaceae</taxon>
        <taxon>Camellia</taxon>
    </lineage>
</organism>
<dbReference type="SUPFAM" id="SSF144000">
    <property type="entry name" value="Oxysterol-binding protein-like"/>
    <property type="match status" value="1"/>
</dbReference>
<dbReference type="GO" id="GO:0016020">
    <property type="term" value="C:membrane"/>
    <property type="evidence" value="ECO:0007669"/>
    <property type="project" value="InterPro"/>
</dbReference>
<protein>
    <recommendedName>
        <fullName evidence="6">ABC transmembrane type-1 domain-containing protein</fullName>
    </recommendedName>
</protein>
<dbReference type="GO" id="GO:0005524">
    <property type="term" value="F:ATP binding"/>
    <property type="evidence" value="ECO:0007669"/>
    <property type="project" value="InterPro"/>
</dbReference>
<evidence type="ECO:0000256" key="1">
    <source>
        <dbReference type="ARBA" id="ARBA00022448"/>
    </source>
</evidence>
<feature type="transmembrane region" description="Helical" evidence="5">
    <location>
        <begin position="385"/>
        <end position="408"/>
    </location>
</feature>
<feature type="transmembrane region" description="Helical" evidence="5">
    <location>
        <begin position="280"/>
        <end position="300"/>
    </location>
</feature>
<feature type="domain" description="ABC transmembrane type-1" evidence="6">
    <location>
        <begin position="249"/>
        <end position="479"/>
    </location>
</feature>
<dbReference type="InterPro" id="IPR037239">
    <property type="entry name" value="OSBP_sf"/>
</dbReference>
<dbReference type="Pfam" id="PF01237">
    <property type="entry name" value="Oxysterol_BP"/>
    <property type="match status" value="1"/>
</dbReference>
<keyword evidence="1" id="KW-0813">Transport</keyword>
<name>A0A4S4E649_CAMSN</name>
<evidence type="ECO:0000256" key="3">
    <source>
        <dbReference type="ARBA" id="ARBA00022989"/>
    </source>
</evidence>
<dbReference type="Pfam" id="PF06472">
    <property type="entry name" value="ABC_membrane_2"/>
    <property type="match status" value="1"/>
</dbReference>
<evidence type="ECO:0000256" key="2">
    <source>
        <dbReference type="ARBA" id="ARBA00022692"/>
    </source>
</evidence>
<dbReference type="PANTHER" id="PTHR11384">
    <property type="entry name" value="ATP-BINDING CASSETTE, SUB-FAMILY D MEMBER"/>
    <property type="match status" value="1"/>
</dbReference>
<evidence type="ECO:0000259" key="6">
    <source>
        <dbReference type="PROSITE" id="PS50929"/>
    </source>
</evidence>
<dbReference type="InterPro" id="IPR011527">
    <property type="entry name" value="ABC1_TM_dom"/>
</dbReference>
<evidence type="ECO:0000256" key="5">
    <source>
        <dbReference type="SAM" id="Phobius"/>
    </source>
</evidence>
<proteinExistence type="predicted"/>
<dbReference type="EMBL" id="SDRB02007221">
    <property type="protein sequence ID" value="THG11479.1"/>
    <property type="molecule type" value="Genomic_DNA"/>
</dbReference>
<gene>
    <name evidence="7" type="ORF">TEA_011187</name>
</gene>
<dbReference type="STRING" id="542762.A0A4S4E649"/>
<accession>A0A4S4E649</accession>
<dbReference type="GO" id="GO:0140359">
    <property type="term" value="F:ABC-type transporter activity"/>
    <property type="evidence" value="ECO:0007669"/>
    <property type="project" value="InterPro"/>
</dbReference>
<reference evidence="7 8" key="1">
    <citation type="journal article" date="2018" name="Proc. Natl. Acad. Sci. U.S.A.">
        <title>Draft genome sequence of Camellia sinensis var. sinensis provides insights into the evolution of the tea genome and tea quality.</title>
        <authorList>
            <person name="Wei C."/>
            <person name="Yang H."/>
            <person name="Wang S."/>
            <person name="Zhao J."/>
            <person name="Liu C."/>
            <person name="Gao L."/>
            <person name="Xia E."/>
            <person name="Lu Y."/>
            <person name="Tai Y."/>
            <person name="She G."/>
            <person name="Sun J."/>
            <person name="Cao H."/>
            <person name="Tong W."/>
            <person name="Gao Q."/>
            <person name="Li Y."/>
            <person name="Deng W."/>
            <person name="Jiang X."/>
            <person name="Wang W."/>
            <person name="Chen Q."/>
            <person name="Zhang S."/>
            <person name="Li H."/>
            <person name="Wu J."/>
            <person name="Wang P."/>
            <person name="Li P."/>
            <person name="Shi C."/>
            <person name="Zheng F."/>
            <person name="Jian J."/>
            <person name="Huang B."/>
            <person name="Shan D."/>
            <person name="Shi M."/>
            <person name="Fang C."/>
            <person name="Yue Y."/>
            <person name="Li F."/>
            <person name="Li D."/>
            <person name="Wei S."/>
            <person name="Han B."/>
            <person name="Jiang C."/>
            <person name="Yin Y."/>
            <person name="Xia T."/>
            <person name="Zhang Z."/>
            <person name="Bennetzen J.L."/>
            <person name="Zhao S."/>
            <person name="Wan X."/>
        </authorList>
    </citation>
    <scope>NUCLEOTIDE SEQUENCE [LARGE SCALE GENOMIC DNA]</scope>
    <source>
        <strain evidence="8">cv. Shuchazao</strain>
        <tissue evidence="7">Leaf</tissue>
    </source>
</reference>
<dbReference type="PANTHER" id="PTHR11384:SF59">
    <property type="entry name" value="LYSOSOMAL COBALAMIN TRANSPORTER ABCD4"/>
    <property type="match status" value="1"/>
</dbReference>
<dbReference type="Proteomes" id="UP000306102">
    <property type="component" value="Unassembled WGS sequence"/>
</dbReference>
<keyword evidence="8" id="KW-1185">Reference proteome</keyword>
<keyword evidence="2 5" id="KW-0812">Transmembrane</keyword>
<dbReference type="InterPro" id="IPR000648">
    <property type="entry name" value="Oxysterol-bd"/>
</dbReference>
<dbReference type="PROSITE" id="PS50929">
    <property type="entry name" value="ABC_TM1F"/>
    <property type="match status" value="1"/>
</dbReference>
<keyword evidence="4 5" id="KW-0472">Membrane</keyword>
<comment type="caution">
    <text evidence="7">The sequence shown here is derived from an EMBL/GenBank/DDBJ whole genome shotgun (WGS) entry which is preliminary data.</text>
</comment>
<dbReference type="InterPro" id="IPR036640">
    <property type="entry name" value="ABC1_TM_sf"/>
</dbReference>
<sequence length="479" mass="54424">MIATFIVFVYSRLIFGRIRGVGSRQMSEIESRIDLEQAANIEAEGSGIPDCEYQLTKHEVSCLGHGKYSECSTTESSDDIEKQELEDVSDEDDTSYFDTIENFSETTLSCGSVAGVTDNISKCMGPEKQFDDRKNLNAQKEAISSTYPQIERRKKLPDPVEKEKGVSLWSMIKDNVGKDLTRVCLPVYFNEPISSLQKCFEDLEYSYLLDRAYEHGKAGNGLLRNDCVMNDQTSRLAHRSPIMYSFCSGTTGISVGFSFLGRDFYNALANKDQEQFTKQLLYYLGAFAGGIPVSKLLYFLRDYARETLSLRWRSWMTNYYIDRYLKNRTFYKIQSQSIIDNPDQRIVDDLSSFTGTALSFSLTLFNAAVDLVSFSNILYGIYPPLFAVLLVYSIGGTAISVFLGRGLVTLNFLQEKKEADFRFGLVRLRENAESIAFYAGEDNEKQLLLQRFRSAFENLTVWITFYSFDVSASIINTFI</sequence>
<evidence type="ECO:0000313" key="7">
    <source>
        <dbReference type="EMBL" id="THG11479.1"/>
    </source>
</evidence>
<keyword evidence="3 5" id="KW-1133">Transmembrane helix</keyword>